<dbReference type="Gene3D" id="3.90.960.10">
    <property type="entry name" value="YbaK/aminoacyl-tRNA synthetase-associated domain"/>
    <property type="match status" value="1"/>
</dbReference>
<keyword evidence="8 10" id="KW-0030">Aminoacyl-tRNA synthetase</keyword>
<evidence type="ECO:0000256" key="8">
    <source>
        <dbReference type="ARBA" id="ARBA00023146"/>
    </source>
</evidence>
<dbReference type="InterPro" id="IPR036754">
    <property type="entry name" value="YbaK/aa-tRNA-synt-asso_dom_sf"/>
</dbReference>
<keyword evidence="13" id="KW-1185">Reference proteome</keyword>
<dbReference type="PROSITE" id="PS50862">
    <property type="entry name" value="AA_TRNA_LIGASE_II"/>
    <property type="match status" value="1"/>
</dbReference>
<comment type="catalytic activity">
    <reaction evidence="9 10">
        <text>tRNA(Pro) + L-proline + ATP = L-prolyl-tRNA(Pro) + AMP + diphosphate</text>
        <dbReference type="Rhea" id="RHEA:14305"/>
        <dbReference type="Rhea" id="RHEA-COMP:9700"/>
        <dbReference type="Rhea" id="RHEA-COMP:9702"/>
        <dbReference type="ChEBI" id="CHEBI:30616"/>
        <dbReference type="ChEBI" id="CHEBI:33019"/>
        <dbReference type="ChEBI" id="CHEBI:60039"/>
        <dbReference type="ChEBI" id="CHEBI:78442"/>
        <dbReference type="ChEBI" id="CHEBI:78532"/>
        <dbReference type="ChEBI" id="CHEBI:456215"/>
        <dbReference type="EC" id="6.1.1.15"/>
    </reaction>
</comment>
<evidence type="ECO:0000313" key="12">
    <source>
        <dbReference type="EMBL" id="MFC3627496.1"/>
    </source>
</evidence>
<accession>A0ABV7TXH9</accession>
<dbReference type="InterPro" id="IPR004154">
    <property type="entry name" value="Anticodon-bd"/>
</dbReference>
<comment type="subunit">
    <text evidence="2 10">Homodimer.</text>
</comment>
<dbReference type="InterPro" id="IPR036621">
    <property type="entry name" value="Anticodon-bd_dom_sf"/>
</dbReference>
<dbReference type="HAMAP" id="MF_01569">
    <property type="entry name" value="Pro_tRNA_synth_type1"/>
    <property type="match status" value="1"/>
</dbReference>
<keyword evidence="3 10" id="KW-0963">Cytoplasm</keyword>
<dbReference type="InterPro" id="IPR044140">
    <property type="entry name" value="ProRS_anticodon_short"/>
</dbReference>
<evidence type="ECO:0000256" key="4">
    <source>
        <dbReference type="ARBA" id="ARBA00022598"/>
    </source>
</evidence>
<dbReference type="Proteomes" id="UP001595636">
    <property type="component" value="Unassembled WGS sequence"/>
</dbReference>
<dbReference type="SUPFAM" id="SSF55826">
    <property type="entry name" value="YbaK/ProRS associated domain"/>
    <property type="match status" value="1"/>
</dbReference>
<dbReference type="RefSeq" id="WP_390281193.1">
    <property type="nucleotide sequence ID" value="NZ_JBHRYH010000045.1"/>
</dbReference>
<dbReference type="InterPro" id="IPR006195">
    <property type="entry name" value="aa-tRNA-synth_II"/>
</dbReference>
<evidence type="ECO:0000256" key="7">
    <source>
        <dbReference type="ARBA" id="ARBA00022917"/>
    </source>
</evidence>
<protein>
    <recommendedName>
        <fullName evidence="10">Proline--tRNA ligase</fullName>
        <ecNumber evidence="10">6.1.1.15</ecNumber>
    </recommendedName>
    <alternativeName>
        <fullName evidence="10">Prolyl-tRNA synthetase</fullName>
        <shortName evidence="10">ProRS</shortName>
    </alternativeName>
</protein>
<dbReference type="EMBL" id="JBHRYH010000045">
    <property type="protein sequence ID" value="MFC3627496.1"/>
    <property type="molecule type" value="Genomic_DNA"/>
</dbReference>
<keyword evidence="7 10" id="KW-0648">Protein biosynthesis</keyword>
<evidence type="ECO:0000256" key="3">
    <source>
        <dbReference type="ARBA" id="ARBA00022490"/>
    </source>
</evidence>
<dbReference type="InterPro" id="IPR002316">
    <property type="entry name" value="Pro-tRNA-ligase_IIa"/>
</dbReference>
<dbReference type="Gene3D" id="3.40.50.800">
    <property type="entry name" value="Anticodon-binding domain"/>
    <property type="match status" value="1"/>
</dbReference>
<dbReference type="InterPro" id="IPR007214">
    <property type="entry name" value="YbaK/aa-tRNA-synth-assoc-dom"/>
</dbReference>
<comment type="subcellular location">
    <subcellularLocation>
        <location evidence="1 10">Cytoplasm</location>
    </subcellularLocation>
</comment>
<evidence type="ECO:0000256" key="9">
    <source>
        <dbReference type="ARBA" id="ARBA00047671"/>
    </source>
</evidence>
<dbReference type="PANTHER" id="PTHR42753:SF2">
    <property type="entry name" value="PROLINE--TRNA LIGASE"/>
    <property type="match status" value="1"/>
</dbReference>
<comment type="caution">
    <text evidence="12">The sequence shown here is derived from an EMBL/GenBank/DDBJ whole genome shotgun (WGS) entry which is preliminary data.</text>
</comment>
<evidence type="ECO:0000313" key="13">
    <source>
        <dbReference type="Proteomes" id="UP001595636"/>
    </source>
</evidence>
<dbReference type="SUPFAM" id="SSF55681">
    <property type="entry name" value="Class II aaRS and biotin synthetases"/>
    <property type="match status" value="1"/>
</dbReference>
<reference evidence="13" key="1">
    <citation type="journal article" date="2019" name="Int. J. Syst. Evol. Microbiol.">
        <title>The Global Catalogue of Microorganisms (GCM) 10K type strain sequencing project: providing services to taxonomists for standard genome sequencing and annotation.</title>
        <authorList>
            <consortium name="The Broad Institute Genomics Platform"/>
            <consortium name="The Broad Institute Genome Sequencing Center for Infectious Disease"/>
            <person name="Wu L."/>
            <person name="Ma J."/>
        </authorList>
    </citation>
    <scope>NUCLEOTIDE SEQUENCE [LARGE SCALE GENOMIC DNA]</scope>
    <source>
        <strain evidence="13">KCTC 42195</strain>
    </source>
</reference>
<dbReference type="CDD" id="cd04334">
    <property type="entry name" value="ProRS-INS"/>
    <property type="match status" value="1"/>
</dbReference>
<keyword evidence="6 10" id="KW-0067">ATP-binding</keyword>
<name>A0ABV7TXH9_9NEIS</name>
<dbReference type="Pfam" id="PF04073">
    <property type="entry name" value="tRNA_edit"/>
    <property type="match status" value="1"/>
</dbReference>
<dbReference type="NCBIfam" id="TIGR00409">
    <property type="entry name" value="proS_fam_II"/>
    <property type="match status" value="1"/>
</dbReference>
<comment type="function">
    <text evidence="10">Catalyzes the attachment of proline to tRNA(Pro) in a two-step reaction: proline is first activated by ATP to form Pro-AMP and then transferred to the acceptor end of tRNA(Pro). As ProRS can inadvertently accommodate and process non-cognate amino acids such as alanine and cysteine, to avoid such errors it has two additional distinct editing activities against alanine. One activity is designated as 'pretransfer' editing and involves the tRNA(Pro)-independent hydrolysis of activated Ala-AMP. The other activity is designated 'posttransfer' editing and involves deacylation of mischarged Ala-tRNA(Pro). The misacylated Cys-tRNA(Pro) is not edited by ProRS.</text>
</comment>
<dbReference type="InterPro" id="IPR002314">
    <property type="entry name" value="aa-tRNA-synt_IIb"/>
</dbReference>
<dbReference type="InterPro" id="IPR033730">
    <property type="entry name" value="ProRS_core_prok"/>
</dbReference>
<evidence type="ECO:0000259" key="11">
    <source>
        <dbReference type="PROSITE" id="PS50862"/>
    </source>
</evidence>
<feature type="domain" description="Aminoacyl-transfer RNA synthetases class-II family profile" evidence="11">
    <location>
        <begin position="33"/>
        <end position="466"/>
    </location>
</feature>
<keyword evidence="4 10" id="KW-0436">Ligase</keyword>
<dbReference type="InterPro" id="IPR023717">
    <property type="entry name" value="Pro-tRNA-Synthase_IIa_type1"/>
</dbReference>
<dbReference type="CDD" id="cd00861">
    <property type="entry name" value="ProRS_anticodon_short"/>
    <property type="match status" value="1"/>
</dbReference>
<sequence>MRASQFFISTLKEAPADADIVSQKLMLRAGFIRKVAAGVYNWMPMGLRSLRKVENIVREEMNRAGAIEIVMPMVQPAGLWQETGRFDGMGPELLRFKDRHERDFVIQPTSEEVVTDIARNELRSYRALPKNFYQIQTKFRDERRPRFGVMRGREFTMKDAYSFDRSAEDAGKSYDNMFAAYCRIFDRLGLTYRAVAADTGAIGGDRSHEFQVIAETGEDAIVYCPDSDYAANIELAEAVAPAGERPAASQPLTKVHTPGVKTIADLVRFLNIDITATVKALVVEGEEEGSAVLMLVRGDHELNEVKAEKIAGIKKPLTMATPALINKAFGANPGSLGPVGFKGRIIADRTVAKMADFVIGANEDDQHYTGANFVRDCVEPEVADIRNVVVGDASPDGKGLLAIQRGIEVGHVFYLGTKYSQAMDATFLDEDGKPKHFEMGCYGIGVTRILGAAIEQNFDGKGMIWPDSIAPFNVVICPVGYDRSEAVKAAADQLYGELLAKGVDVIIDDRGERPGAMFADWELIGAPHRVTIGDRGLKEGKVEYQHRRDSEATAVAAGEILAHLLAKLG</sequence>
<evidence type="ECO:0000256" key="6">
    <source>
        <dbReference type="ARBA" id="ARBA00022840"/>
    </source>
</evidence>
<evidence type="ECO:0000256" key="10">
    <source>
        <dbReference type="HAMAP-Rule" id="MF_01569"/>
    </source>
</evidence>
<dbReference type="PIRSF" id="PIRSF001535">
    <property type="entry name" value="ProRS_1"/>
    <property type="match status" value="1"/>
</dbReference>
<evidence type="ECO:0000256" key="5">
    <source>
        <dbReference type="ARBA" id="ARBA00022741"/>
    </source>
</evidence>
<dbReference type="SUPFAM" id="SSF52954">
    <property type="entry name" value="Class II aaRS ABD-related"/>
    <property type="match status" value="1"/>
</dbReference>
<dbReference type="InterPro" id="IPR050062">
    <property type="entry name" value="Pro-tRNA_synthetase"/>
</dbReference>
<dbReference type="CDD" id="cd00779">
    <property type="entry name" value="ProRS_core_prok"/>
    <property type="match status" value="1"/>
</dbReference>
<dbReference type="EC" id="6.1.1.15" evidence="10"/>
<organism evidence="12 13">
    <name type="scientific">Vogesella amnigena</name>
    <dbReference type="NCBI Taxonomy" id="1507449"/>
    <lineage>
        <taxon>Bacteria</taxon>
        <taxon>Pseudomonadati</taxon>
        <taxon>Pseudomonadota</taxon>
        <taxon>Betaproteobacteria</taxon>
        <taxon>Neisseriales</taxon>
        <taxon>Chromobacteriaceae</taxon>
        <taxon>Vogesella</taxon>
    </lineage>
</organism>
<comment type="similarity">
    <text evidence="10">Belongs to the class-II aminoacyl-tRNA synthetase family. ProS type 1 subfamily.</text>
</comment>
<dbReference type="Pfam" id="PF00587">
    <property type="entry name" value="tRNA-synt_2b"/>
    <property type="match status" value="1"/>
</dbReference>
<gene>
    <name evidence="10" type="primary">proS</name>
    <name evidence="12" type="ORF">ACFOKJ_15360</name>
</gene>
<dbReference type="PRINTS" id="PR01046">
    <property type="entry name" value="TRNASYNTHPRO"/>
</dbReference>
<comment type="domain">
    <text evidence="10">Consists of three domains: the N-terminal catalytic domain, the editing domain and the C-terminal anticodon-binding domain.</text>
</comment>
<dbReference type="Pfam" id="PF03129">
    <property type="entry name" value="HGTP_anticodon"/>
    <property type="match status" value="1"/>
</dbReference>
<dbReference type="NCBIfam" id="NF006625">
    <property type="entry name" value="PRK09194.1"/>
    <property type="match status" value="1"/>
</dbReference>
<proteinExistence type="inferred from homology"/>
<dbReference type="PANTHER" id="PTHR42753">
    <property type="entry name" value="MITOCHONDRIAL RIBOSOME PROTEIN L39/PROLYL-TRNA LIGASE FAMILY MEMBER"/>
    <property type="match status" value="1"/>
</dbReference>
<dbReference type="Gene3D" id="3.30.930.10">
    <property type="entry name" value="Bira Bifunctional Protein, Domain 2"/>
    <property type="match status" value="2"/>
</dbReference>
<dbReference type="InterPro" id="IPR045864">
    <property type="entry name" value="aa-tRNA-synth_II/BPL/LPL"/>
</dbReference>
<dbReference type="InterPro" id="IPR004500">
    <property type="entry name" value="Pro-tRNA-synth_IIa_bac-type"/>
</dbReference>
<keyword evidence="5 10" id="KW-0547">Nucleotide-binding</keyword>
<dbReference type="GO" id="GO:0004827">
    <property type="term" value="F:proline-tRNA ligase activity"/>
    <property type="evidence" value="ECO:0007669"/>
    <property type="project" value="UniProtKB-EC"/>
</dbReference>
<evidence type="ECO:0000256" key="1">
    <source>
        <dbReference type="ARBA" id="ARBA00004496"/>
    </source>
</evidence>
<evidence type="ECO:0000256" key="2">
    <source>
        <dbReference type="ARBA" id="ARBA00011738"/>
    </source>
</evidence>